<dbReference type="RefSeq" id="WP_172343709.1">
    <property type="nucleotide sequence ID" value="NZ_CASYYZ010000014.1"/>
</dbReference>
<evidence type="ECO:0000256" key="1">
    <source>
        <dbReference type="SAM" id="Phobius"/>
    </source>
</evidence>
<comment type="caution">
    <text evidence="3">The sequence shown here is derived from an EMBL/GenBank/DDBJ whole genome shotgun (WGS) entry which is preliminary data.</text>
</comment>
<accession>A0ABX2AYI7</accession>
<feature type="signal peptide" evidence="2">
    <location>
        <begin position="1"/>
        <end position="22"/>
    </location>
</feature>
<sequence length="159" mass="17459">MTVGLNKLLVKAVVIVSFAAMTACTAGTVYYDYRHTVQTGWDKGDTLVFSVPRVATAGKYREVVCMRTTGAFPFTGVTLVVEQQSVPRNIVRSDVLKCTLTDEKGNVNGKGVSLYQYEFDLCDIDLNGGDSLNIRIRHDMKREVLSGISDIGVKIVKCD</sequence>
<keyword evidence="2" id="KW-0732">Signal</keyword>
<dbReference type="Pfam" id="PF14109">
    <property type="entry name" value="GldH_lipo"/>
    <property type="match status" value="1"/>
</dbReference>
<protein>
    <submittedName>
        <fullName evidence="3">Gliding motility lipoprotein GldH</fullName>
    </submittedName>
</protein>
<dbReference type="Proteomes" id="UP000820977">
    <property type="component" value="Unassembled WGS sequence"/>
</dbReference>
<evidence type="ECO:0000313" key="4">
    <source>
        <dbReference type="Proteomes" id="UP000820977"/>
    </source>
</evidence>
<evidence type="ECO:0000256" key="2">
    <source>
        <dbReference type="SAM" id="SignalP"/>
    </source>
</evidence>
<organism evidence="3 4">
    <name type="scientific">Xylanibacter caecicola</name>
    <dbReference type="NCBI Taxonomy" id="2736294"/>
    <lineage>
        <taxon>Bacteria</taxon>
        <taxon>Pseudomonadati</taxon>
        <taxon>Bacteroidota</taxon>
        <taxon>Bacteroidia</taxon>
        <taxon>Bacteroidales</taxon>
        <taxon>Prevotellaceae</taxon>
        <taxon>Xylanibacter</taxon>
    </lineage>
</organism>
<keyword evidence="1" id="KW-0472">Membrane</keyword>
<keyword evidence="4" id="KW-1185">Reference proteome</keyword>
<proteinExistence type="predicted"/>
<dbReference type="NCBIfam" id="TIGR03511">
    <property type="entry name" value="GldH_lipo"/>
    <property type="match status" value="1"/>
</dbReference>
<feature type="transmembrane region" description="Helical" evidence="1">
    <location>
        <begin position="12"/>
        <end position="33"/>
    </location>
</feature>
<keyword evidence="1" id="KW-0812">Transmembrane</keyword>
<keyword evidence="3" id="KW-0449">Lipoprotein</keyword>
<evidence type="ECO:0000313" key="3">
    <source>
        <dbReference type="EMBL" id="NPE24192.1"/>
    </source>
</evidence>
<dbReference type="PROSITE" id="PS51257">
    <property type="entry name" value="PROKAR_LIPOPROTEIN"/>
    <property type="match status" value="1"/>
</dbReference>
<gene>
    <name evidence="3" type="ORF">HPS54_01440</name>
</gene>
<dbReference type="EMBL" id="JABKKJ010000001">
    <property type="protein sequence ID" value="NPE24192.1"/>
    <property type="molecule type" value="Genomic_DNA"/>
</dbReference>
<keyword evidence="1" id="KW-1133">Transmembrane helix</keyword>
<name>A0ABX2AYI7_9BACT</name>
<reference evidence="3 4" key="1">
    <citation type="submission" date="2020-05" db="EMBL/GenBank/DDBJ databases">
        <title>Distinct polysaccharide utilization as determinants for interspecies competition between intestinal Prevotella spp.</title>
        <authorList>
            <person name="Galvez E.J.C."/>
            <person name="Iljazovic A."/>
            <person name="Strowig T."/>
        </authorList>
    </citation>
    <scope>NUCLEOTIDE SEQUENCE [LARGE SCALE GENOMIC DNA]</scope>
    <source>
        <strain evidence="3 4">PCHR</strain>
    </source>
</reference>
<dbReference type="InterPro" id="IPR020018">
    <property type="entry name" value="Motility-assoc_lipoprot_GldH"/>
</dbReference>
<feature type="chain" id="PRO_5046443317" evidence="2">
    <location>
        <begin position="23"/>
        <end position="159"/>
    </location>
</feature>